<gene>
    <name evidence="3" type="ORF">KIPB_009127</name>
</gene>
<dbReference type="Gene3D" id="1.10.287.1490">
    <property type="match status" value="1"/>
</dbReference>
<evidence type="ECO:0000313" key="4">
    <source>
        <dbReference type="Proteomes" id="UP000265618"/>
    </source>
</evidence>
<dbReference type="AlphaFoldDB" id="A0A9K3D3V4"/>
<comment type="caution">
    <text evidence="3">The sequence shown here is derived from an EMBL/GenBank/DDBJ whole genome shotgun (WGS) entry which is preliminary data.</text>
</comment>
<feature type="non-terminal residue" evidence="3">
    <location>
        <position position="660"/>
    </location>
</feature>
<feature type="region of interest" description="Disordered" evidence="2">
    <location>
        <begin position="161"/>
        <end position="184"/>
    </location>
</feature>
<accession>A0A9K3D3V4</accession>
<feature type="compositionally biased region" description="Basic and acidic residues" evidence="2">
    <location>
        <begin position="499"/>
        <end position="509"/>
    </location>
</feature>
<protein>
    <submittedName>
        <fullName evidence="3">Uncharacterized protein</fullName>
    </submittedName>
</protein>
<feature type="compositionally biased region" description="Basic and acidic residues" evidence="2">
    <location>
        <begin position="521"/>
        <end position="538"/>
    </location>
</feature>
<sequence length="660" mass="72194">AALARVSGESVEAVESRFLSTATGNIQEEIQKRDELLAKARNALREIHKENNDLSIKAEALAGELTDTRAQLSAVRTSHAEAQRDLLGLTDVKTECEVLTRQLEGLAGLRSDYAASQRALGNAEHSLALAETERDRLRLEATEREKAYNTLQGQLQQALRDAERERGDAATLRGELQSVSGASSDTASELAACQEALEEARRAGQACESTSAQLRGDLTAVQAEHSELLGVCDQLKQKLVAMEVWRPRAERSEESCRLLAKQYRKKEDMYRQAMAQRQTLKTHIDDLLTSNEEAEATQRSLEASLAASRKREREGSSAAEHRGHEKGTAAVLGQLLSVAVSGPTAVFALLNELRRRHTPDAPEVTLPVTKGGRGEREREREREVGGDGPRGIEDVLGGGPSSGGLMATTPVRRTSTRQERERERERMGSPRGGVLYATSPIRPGVSMSASPVRHVQREREGDVQPKRVVLLADPLPSPARPHSATHSPVRHPVSPTPHGMHDMQHDVQHTHGAGPVPAVTRPEREAPTHPRREEDGTHRLASTVTSTALVGEGAHGHVTQPETQRETGGTPSYPEERERDALLSLKAEREYRADHLLHSTQELIGSIQRAEDQAETIPITYDVNDVGEPIGDIMARVSNICKQVRSVNVDLLGSHTQPLE</sequence>
<feature type="region of interest" description="Disordered" evidence="2">
    <location>
        <begin position="291"/>
        <end position="325"/>
    </location>
</feature>
<feature type="compositionally biased region" description="Basic and acidic residues" evidence="2">
    <location>
        <begin position="416"/>
        <end position="428"/>
    </location>
</feature>
<name>A0A9K3D3V4_9EUKA</name>
<evidence type="ECO:0000313" key="3">
    <source>
        <dbReference type="EMBL" id="GIQ87145.1"/>
    </source>
</evidence>
<evidence type="ECO:0000256" key="2">
    <source>
        <dbReference type="SAM" id="MobiDB-lite"/>
    </source>
</evidence>
<keyword evidence="1" id="KW-0175">Coiled coil</keyword>
<dbReference type="PANTHER" id="PTHR45615:SF80">
    <property type="entry name" value="GRIP DOMAIN-CONTAINING PROTEIN"/>
    <property type="match status" value="1"/>
</dbReference>
<organism evidence="3 4">
    <name type="scientific">Kipferlia bialata</name>
    <dbReference type="NCBI Taxonomy" id="797122"/>
    <lineage>
        <taxon>Eukaryota</taxon>
        <taxon>Metamonada</taxon>
        <taxon>Carpediemonas-like organisms</taxon>
        <taxon>Kipferlia</taxon>
    </lineage>
</organism>
<dbReference type="EMBL" id="BDIP01003010">
    <property type="protein sequence ID" value="GIQ87145.1"/>
    <property type="molecule type" value="Genomic_DNA"/>
</dbReference>
<feature type="region of interest" description="Disordered" evidence="2">
    <location>
        <begin position="475"/>
        <end position="577"/>
    </location>
</feature>
<feature type="coiled-coil region" evidence="1">
    <location>
        <begin position="26"/>
        <end position="57"/>
    </location>
</feature>
<evidence type="ECO:0000256" key="1">
    <source>
        <dbReference type="SAM" id="Coils"/>
    </source>
</evidence>
<proteinExistence type="predicted"/>
<feature type="compositionally biased region" description="Basic and acidic residues" evidence="2">
    <location>
        <begin position="372"/>
        <end position="393"/>
    </location>
</feature>
<feature type="compositionally biased region" description="Polar residues" evidence="2">
    <location>
        <begin position="560"/>
        <end position="570"/>
    </location>
</feature>
<feature type="region of interest" description="Disordered" evidence="2">
    <location>
        <begin position="358"/>
        <end position="463"/>
    </location>
</feature>
<keyword evidence="4" id="KW-1185">Reference proteome</keyword>
<reference evidence="3 4" key="1">
    <citation type="journal article" date="2018" name="PLoS ONE">
        <title>The draft genome of Kipferlia bialata reveals reductive genome evolution in fornicate parasites.</title>
        <authorList>
            <person name="Tanifuji G."/>
            <person name="Takabayashi S."/>
            <person name="Kume K."/>
            <person name="Takagi M."/>
            <person name="Nakayama T."/>
            <person name="Kamikawa R."/>
            <person name="Inagaki Y."/>
            <person name="Hashimoto T."/>
        </authorList>
    </citation>
    <scope>NUCLEOTIDE SEQUENCE [LARGE SCALE GENOMIC DNA]</scope>
    <source>
        <strain evidence="3">NY0173</strain>
    </source>
</reference>
<feature type="compositionally biased region" description="Basic and acidic residues" evidence="2">
    <location>
        <begin position="309"/>
        <end position="325"/>
    </location>
</feature>
<dbReference type="PANTHER" id="PTHR45615">
    <property type="entry name" value="MYOSIN HEAVY CHAIN, NON-MUSCLE"/>
    <property type="match status" value="1"/>
</dbReference>
<dbReference type="Proteomes" id="UP000265618">
    <property type="component" value="Unassembled WGS sequence"/>
</dbReference>